<keyword evidence="4" id="KW-1133">Transmembrane helix</keyword>
<protein>
    <submittedName>
        <fullName evidence="7">1-acyl-sn-glycerol-3-phosphate acyltransferase</fullName>
    </submittedName>
</protein>
<keyword evidence="4" id="KW-0472">Membrane</keyword>
<feature type="transmembrane region" description="Helical" evidence="4">
    <location>
        <begin position="20"/>
        <end position="41"/>
    </location>
</feature>
<dbReference type="EMBL" id="CAADEY010000005">
    <property type="protein sequence ID" value="VFJ43404.1"/>
    <property type="molecule type" value="Genomic_DNA"/>
</dbReference>
<reference evidence="7" key="1">
    <citation type="submission" date="2019-02" db="EMBL/GenBank/DDBJ databases">
        <authorList>
            <person name="Gruber-Vodicka R. H."/>
            <person name="Seah K. B. B."/>
        </authorList>
    </citation>
    <scope>NUCLEOTIDE SEQUENCE</scope>
    <source>
        <strain evidence="6">BECK_DK161</strain>
        <strain evidence="7">BECK_DK47</strain>
    </source>
</reference>
<dbReference type="GO" id="GO:0003841">
    <property type="term" value="F:1-acylglycerol-3-phosphate O-acyltransferase activity"/>
    <property type="evidence" value="ECO:0007669"/>
    <property type="project" value="TreeGrafter"/>
</dbReference>
<evidence type="ECO:0000313" key="6">
    <source>
        <dbReference type="EMBL" id="VFJ43404.1"/>
    </source>
</evidence>
<dbReference type="GO" id="GO:0006654">
    <property type="term" value="P:phosphatidic acid biosynthetic process"/>
    <property type="evidence" value="ECO:0007669"/>
    <property type="project" value="TreeGrafter"/>
</dbReference>
<dbReference type="EMBL" id="CAADEX010000040">
    <property type="protein sequence ID" value="VFJ52868.1"/>
    <property type="molecule type" value="Genomic_DNA"/>
</dbReference>
<keyword evidence="4" id="KW-0812">Transmembrane</keyword>
<evidence type="ECO:0000256" key="2">
    <source>
        <dbReference type="ARBA" id="ARBA00022679"/>
    </source>
</evidence>
<evidence type="ECO:0000256" key="4">
    <source>
        <dbReference type="SAM" id="Phobius"/>
    </source>
</evidence>
<feature type="domain" description="Phospholipid/glycerol acyltransferase" evidence="5">
    <location>
        <begin position="84"/>
        <end position="198"/>
    </location>
</feature>
<organism evidence="7">
    <name type="scientific">Candidatus Kentrum sp. DK</name>
    <dbReference type="NCBI Taxonomy" id="2126562"/>
    <lineage>
        <taxon>Bacteria</taxon>
        <taxon>Pseudomonadati</taxon>
        <taxon>Pseudomonadota</taxon>
        <taxon>Gammaproteobacteria</taxon>
        <taxon>Candidatus Kentrum</taxon>
    </lineage>
</organism>
<gene>
    <name evidence="7" type="ORF">BECKDK2373B_GA0170837_10404</name>
    <name evidence="6" type="ORF">BECKDK2373C_GA0170839_100547</name>
</gene>
<dbReference type="InterPro" id="IPR002123">
    <property type="entry name" value="Plipid/glycerol_acylTrfase"/>
</dbReference>
<dbReference type="CDD" id="cd07989">
    <property type="entry name" value="LPLAT_AGPAT-like"/>
    <property type="match status" value="1"/>
</dbReference>
<keyword evidence="3 7" id="KW-0012">Acyltransferase</keyword>
<dbReference type="Pfam" id="PF01553">
    <property type="entry name" value="Acyltransferase"/>
    <property type="match status" value="1"/>
</dbReference>
<dbReference type="PANTHER" id="PTHR10434">
    <property type="entry name" value="1-ACYL-SN-GLYCEROL-3-PHOSPHATE ACYLTRANSFERASE"/>
    <property type="match status" value="1"/>
</dbReference>
<dbReference type="PANTHER" id="PTHR10434:SF40">
    <property type="entry name" value="1-ACYL-SN-GLYCEROL-3-PHOSPHATE ACYLTRANSFERASE"/>
    <property type="match status" value="1"/>
</dbReference>
<evidence type="ECO:0000313" key="7">
    <source>
        <dbReference type="EMBL" id="VFJ52868.1"/>
    </source>
</evidence>
<dbReference type="SMART" id="SM00563">
    <property type="entry name" value="PlsC"/>
    <property type="match status" value="1"/>
</dbReference>
<sequence length="248" mass="28420">MVFHMDHGFWKKIEITARSVLFNLIQLVSTVFFGLLCPLTWPLPFPVRHWVATLWVRLNLWCLEKICLLTYRIEGKENIPKTVGVVASKHESAWETLILQAIFRPQAWVLKRELLRIPFLGWALWVLEPIAIDRKSTHKALKQVVEQGREHLDAGVWVTIFPEGTRTAPGEEGTYFSGGALLAKRTGRFVLPVAHNAGSFWPRRGFIKKPGTIQLVIGPPIASEGRSAARINELTREWIEKTMERIRQ</sequence>
<dbReference type="SUPFAM" id="SSF69593">
    <property type="entry name" value="Glycerol-3-phosphate (1)-acyltransferase"/>
    <property type="match status" value="1"/>
</dbReference>
<accession>A0A450SHX6</accession>
<name>A0A450SHX6_9GAMM</name>
<evidence type="ECO:0000256" key="1">
    <source>
        <dbReference type="ARBA" id="ARBA00005189"/>
    </source>
</evidence>
<evidence type="ECO:0000256" key="3">
    <source>
        <dbReference type="ARBA" id="ARBA00023315"/>
    </source>
</evidence>
<evidence type="ECO:0000259" key="5">
    <source>
        <dbReference type="SMART" id="SM00563"/>
    </source>
</evidence>
<dbReference type="AlphaFoldDB" id="A0A450SHX6"/>
<keyword evidence="2 7" id="KW-0808">Transferase</keyword>
<proteinExistence type="predicted"/>
<comment type="pathway">
    <text evidence="1">Lipid metabolism.</text>
</comment>